<gene>
    <name evidence="3" type="ORF">EWV81_02780</name>
</gene>
<protein>
    <submittedName>
        <fullName evidence="3">Chromosome segregation ATPase</fullName>
    </submittedName>
</protein>
<organism evidence="3 4">
    <name type="scientific">Microcystis aeruginosa Ma_SC_T_19800800_S464</name>
    <dbReference type="NCBI Taxonomy" id="2486257"/>
    <lineage>
        <taxon>Bacteria</taxon>
        <taxon>Bacillati</taxon>
        <taxon>Cyanobacteriota</taxon>
        <taxon>Cyanophyceae</taxon>
        <taxon>Oscillatoriophycideae</taxon>
        <taxon>Chroococcales</taxon>
        <taxon>Microcystaceae</taxon>
        <taxon>Microcystis</taxon>
    </lineage>
</organism>
<keyword evidence="2" id="KW-1133">Transmembrane helix</keyword>
<evidence type="ECO:0000256" key="2">
    <source>
        <dbReference type="SAM" id="Phobius"/>
    </source>
</evidence>
<evidence type="ECO:0000313" key="4">
    <source>
        <dbReference type="Proteomes" id="UP000319313"/>
    </source>
</evidence>
<name>A0A552E4F6_MICAE</name>
<evidence type="ECO:0000313" key="3">
    <source>
        <dbReference type="EMBL" id="TRU29367.1"/>
    </source>
</evidence>
<dbReference type="EMBL" id="SFBL01000021">
    <property type="protein sequence ID" value="TRU29367.1"/>
    <property type="molecule type" value="Genomic_DNA"/>
</dbReference>
<feature type="region of interest" description="Disordered" evidence="1">
    <location>
        <begin position="620"/>
        <end position="651"/>
    </location>
</feature>
<proteinExistence type="predicted"/>
<reference evidence="3 4" key="1">
    <citation type="submission" date="2019-01" db="EMBL/GenBank/DDBJ databases">
        <title>Coherence of Microcystis species and biogeography revealed through population genomics.</title>
        <authorList>
            <person name="Perez-Carrascal O.M."/>
            <person name="Terrat Y."/>
            <person name="Giani A."/>
            <person name="Fortin N."/>
            <person name="Tromas N."/>
            <person name="Shapiro B.J."/>
        </authorList>
    </citation>
    <scope>NUCLEOTIDE SEQUENCE [LARGE SCALE GENOMIC DNA]</scope>
    <source>
        <strain evidence="3">Ma_SC_T_19800800_S464</strain>
    </source>
</reference>
<feature type="transmembrane region" description="Helical" evidence="2">
    <location>
        <begin position="46"/>
        <end position="67"/>
    </location>
</feature>
<sequence>MFKGKELTKNLVKRESIDSLTRWPEKTKSFLFLFWSRYQHRFTWKVWAALFVVVFGGVGFLATWQLLNMQKSPNCPKIFWPIASASLRLYCAQLSADSRTVEGLLAAIALVEALPEDHPLRSQVNQQVEEWARDILNLAEKDYQAGNLEQAIAKARQIPNNMAVAAIIEERIAKWQGTWTEGNEILSKLEENLRASNWNQSFRLAVDLLNLNNEYWATVKYNEALAKITVAREDSSKLDNAFNLFARGGLDNWFKVIEEARKIQSSSYAYQEAEKLIGKTEDKLQEYAERLIERKQWQALRDLANQTPKDLKIKEDVTDWSLLSAAALDAEAGTVEGLEAGILGLEQIDASRPLHQTALAMRERWQLQVQDLRILSEARDLAQAGTIEQYSAAIAKAGEVPRNNPLWSQAQQEIGSWNRQIQVIEDRPILERAREIALPGDINSLSNAIIQARAIAKNRALYRDAQREIGDWQVRIERMEDQPILDQAQALANLKDYSTAIETANQIPPGRTLSSEASQNIRRWRRELQARQNLQQANQLAATGTAEGLTRAIALVTNISTKTDAGVQRTELLERWSYQLLSLATDNANNGRYLEAIRLAESVSRESTAYSSARSQMQGWRNILQPPAPPPIVESTPLSPESPIETPSPGQ</sequence>
<comment type="caution">
    <text evidence="3">The sequence shown here is derived from an EMBL/GenBank/DDBJ whole genome shotgun (WGS) entry which is preliminary data.</text>
</comment>
<evidence type="ECO:0000256" key="1">
    <source>
        <dbReference type="SAM" id="MobiDB-lite"/>
    </source>
</evidence>
<accession>A0A552E4F6</accession>
<keyword evidence="2" id="KW-0472">Membrane</keyword>
<dbReference type="Proteomes" id="UP000319313">
    <property type="component" value="Unassembled WGS sequence"/>
</dbReference>
<dbReference type="AlphaFoldDB" id="A0A552E4F6"/>
<keyword evidence="2" id="KW-0812">Transmembrane</keyword>